<protein>
    <submittedName>
        <fullName evidence="1">2000_t:CDS:1</fullName>
    </submittedName>
</protein>
<comment type="caution">
    <text evidence="1">The sequence shown here is derived from an EMBL/GenBank/DDBJ whole genome shotgun (WGS) entry which is preliminary data.</text>
</comment>
<proteinExistence type="predicted"/>
<feature type="non-terminal residue" evidence="1">
    <location>
        <position position="1"/>
    </location>
</feature>
<organism evidence="1 2">
    <name type="scientific">Racocetra persica</name>
    <dbReference type="NCBI Taxonomy" id="160502"/>
    <lineage>
        <taxon>Eukaryota</taxon>
        <taxon>Fungi</taxon>
        <taxon>Fungi incertae sedis</taxon>
        <taxon>Mucoromycota</taxon>
        <taxon>Glomeromycotina</taxon>
        <taxon>Glomeromycetes</taxon>
        <taxon>Diversisporales</taxon>
        <taxon>Gigasporaceae</taxon>
        <taxon>Racocetra</taxon>
    </lineage>
</organism>
<evidence type="ECO:0000313" key="1">
    <source>
        <dbReference type="EMBL" id="CAG8781123.1"/>
    </source>
</evidence>
<keyword evidence="2" id="KW-1185">Reference proteome</keyword>
<reference evidence="1" key="1">
    <citation type="submission" date="2021-06" db="EMBL/GenBank/DDBJ databases">
        <authorList>
            <person name="Kallberg Y."/>
            <person name="Tangrot J."/>
            <person name="Rosling A."/>
        </authorList>
    </citation>
    <scope>NUCLEOTIDE SEQUENCE</scope>
    <source>
        <strain evidence="1">MA461A</strain>
    </source>
</reference>
<sequence length="108" mass="12686">RTYGKLGASIQEISKSMNSLKAINNDVEIYDTEKQDYKIIKHYECLNQYTDEEDETKTVQTYKMSSPEMVNFPQNPFGLECKEDKDRENLPNFIKERFTINSSLTDEE</sequence>
<evidence type="ECO:0000313" key="2">
    <source>
        <dbReference type="Proteomes" id="UP000789920"/>
    </source>
</evidence>
<accession>A0ACA9R833</accession>
<dbReference type="EMBL" id="CAJVQC010045332">
    <property type="protein sequence ID" value="CAG8781123.1"/>
    <property type="molecule type" value="Genomic_DNA"/>
</dbReference>
<dbReference type="Proteomes" id="UP000789920">
    <property type="component" value="Unassembled WGS sequence"/>
</dbReference>
<gene>
    <name evidence="1" type="ORF">RPERSI_LOCUS17602</name>
</gene>
<name>A0ACA9R833_9GLOM</name>